<evidence type="ECO:0000256" key="5">
    <source>
        <dbReference type="ARBA" id="ARBA00008310"/>
    </source>
</evidence>
<dbReference type="GO" id="GO:0004729">
    <property type="term" value="F:oxygen-dependent protoporphyrinogen oxidase activity"/>
    <property type="evidence" value="ECO:0007669"/>
    <property type="project" value="UniProtKB-EC"/>
</dbReference>
<dbReference type="InterPro" id="IPR004572">
    <property type="entry name" value="Protoporphyrinogen_oxidase"/>
</dbReference>
<evidence type="ECO:0000256" key="10">
    <source>
        <dbReference type="ARBA" id="ARBA00023002"/>
    </source>
</evidence>
<sequence>MSATGAGRARPSSDRVVVVGAGIAGLAAAHRLLRRGVGVTVLEASDRVGGKLLPGEIAGARVDFGAESMLARRPEAVALAREVGLTGRLQPPATASASLWTRGALRPMPKGHVMGVPGTAAALAGVLSEEGLARVERDADLPRTEVGDDVAVGEYVADRVGREVVDRLVEPLLGGVYAGDAYRISMRSAVPQLYQAALTHDSLTEAVREIQAKAAANQQTGPVFMGIEGGVGSLPLAVAQSVRERGGEILTGAAVTELRREPSGWRVVAGDQVLHADAVVVAVPAPAAAALLRTESPQAAAELTAIEYASMALVTLAYRRADVTLPEGSGFLVPPVDGRTIKASTFASQKWGWIADENPDLLVLRTSVGRHRETEILQRDDTDLVEVSRHDLRQATGLDATPLQTRVTRWTDGLPQYPVGHHARVARIREHIGDLPGLAVCGAQYDGVGIPACIASAYAAVDQIGGDLSAVRELTANPVQSLHGGAGE</sequence>
<dbReference type="SUPFAM" id="SSF54373">
    <property type="entry name" value="FAD-linked reductases, C-terminal domain"/>
    <property type="match status" value="1"/>
</dbReference>
<dbReference type="SUPFAM" id="SSF51905">
    <property type="entry name" value="FAD/NAD(P)-binding domain"/>
    <property type="match status" value="1"/>
</dbReference>
<dbReference type="Gene3D" id="3.50.50.60">
    <property type="entry name" value="FAD/NAD(P)-binding domain"/>
    <property type="match status" value="1"/>
</dbReference>
<evidence type="ECO:0000313" key="14">
    <source>
        <dbReference type="EMBL" id="MFI5680420.1"/>
    </source>
</evidence>
<feature type="domain" description="Amine oxidase" evidence="13">
    <location>
        <begin position="23"/>
        <end position="464"/>
    </location>
</feature>
<dbReference type="InterPro" id="IPR002937">
    <property type="entry name" value="Amino_oxidase"/>
</dbReference>
<dbReference type="PANTHER" id="PTHR42923:SF3">
    <property type="entry name" value="PROTOPORPHYRINOGEN OXIDASE"/>
    <property type="match status" value="1"/>
</dbReference>
<evidence type="ECO:0000256" key="4">
    <source>
        <dbReference type="ARBA" id="ARBA00004744"/>
    </source>
</evidence>
<comment type="function">
    <text evidence="3 12">Involved in coproporphyrin-dependent heme b biosynthesis. Catalyzes the oxidation of coproporphyrinogen III to coproporphyrin III.</text>
</comment>
<evidence type="ECO:0000256" key="8">
    <source>
        <dbReference type="ARBA" id="ARBA00022630"/>
    </source>
</evidence>
<keyword evidence="9 12" id="KW-0274">FAD</keyword>
<comment type="pathway">
    <text evidence="4 12">Porphyrin-containing compound metabolism; protoheme biosynthesis.</text>
</comment>
<dbReference type="InterPro" id="IPR050464">
    <property type="entry name" value="Zeta_carotene_desat/Oxidored"/>
</dbReference>
<proteinExistence type="inferred from homology"/>
<dbReference type="Proteomes" id="UP001612415">
    <property type="component" value="Unassembled WGS sequence"/>
</dbReference>
<evidence type="ECO:0000256" key="3">
    <source>
        <dbReference type="ARBA" id="ARBA00002185"/>
    </source>
</evidence>
<evidence type="ECO:0000256" key="6">
    <source>
        <dbReference type="ARBA" id="ARBA00012402"/>
    </source>
</evidence>
<comment type="caution">
    <text evidence="14">The sequence shown here is derived from an EMBL/GenBank/DDBJ whole genome shotgun (WGS) entry which is preliminary data.</text>
</comment>
<protein>
    <recommendedName>
        <fullName evidence="7 12">Coproporphyrinogen III oxidase</fullName>
        <ecNumber evidence="6 12">1.3.3.15</ecNumber>
    </recommendedName>
</protein>
<keyword evidence="8 12" id="KW-0285">Flavoprotein</keyword>
<keyword evidence="10 12" id="KW-0560">Oxidoreductase</keyword>
<dbReference type="InterPro" id="IPR036188">
    <property type="entry name" value="FAD/NAD-bd_sf"/>
</dbReference>
<evidence type="ECO:0000256" key="12">
    <source>
        <dbReference type="RuleBase" id="RU364052"/>
    </source>
</evidence>
<dbReference type="PANTHER" id="PTHR42923">
    <property type="entry name" value="PROTOPORPHYRINOGEN OXIDASE"/>
    <property type="match status" value="1"/>
</dbReference>
<keyword evidence="12" id="KW-0963">Cytoplasm</keyword>
<evidence type="ECO:0000256" key="2">
    <source>
        <dbReference type="ARBA" id="ARBA00001974"/>
    </source>
</evidence>
<dbReference type="NCBIfam" id="TIGR00562">
    <property type="entry name" value="proto_IX_ox"/>
    <property type="match status" value="1"/>
</dbReference>
<reference evidence="14 15" key="1">
    <citation type="submission" date="2024-10" db="EMBL/GenBank/DDBJ databases">
        <title>The Natural Products Discovery Center: Release of the First 8490 Sequenced Strains for Exploring Actinobacteria Biosynthetic Diversity.</title>
        <authorList>
            <person name="Kalkreuter E."/>
            <person name="Kautsar S.A."/>
            <person name="Yang D."/>
            <person name="Bader C.D."/>
            <person name="Teijaro C.N."/>
            <person name="Fluegel L."/>
            <person name="Davis C.M."/>
            <person name="Simpson J.R."/>
            <person name="Lauterbach L."/>
            <person name="Steele A.D."/>
            <person name="Gui C."/>
            <person name="Meng S."/>
            <person name="Li G."/>
            <person name="Viehrig K."/>
            <person name="Ye F."/>
            <person name="Su P."/>
            <person name="Kiefer A.F."/>
            <person name="Nichols A."/>
            <person name="Cepeda A.J."/>
            <person name="Yan W."/>
            <person name="Fan B."/>
            <person name="Jiang Y."/>
            <person name="Adhikari A."/>
            <person name="Zheng C.-J."/>
            <person name="Schuster L."/>
            <person name="Cowan T.M."/>
            <person name="Smanski M.J."/>
            <person name="Chevrette M.G."/>
            <person name="De Carvalho L.P.S."/>
            <person name="Shen B."/>
        </authorList>
    </citation>
    <scope>NUCLEOTIDE SEQUENCE [LARGE SCALE GENOMIC DNA]</scope>
    <source>
        <strain evidence="14 15">NPDC051599</strain>
    </source>
</reference>
<dbReference type="PRINTS" id="PR00419">
    <property type="entry name" value="ADXRDTASE"/>
</dbReference>
<comment type="similarity">
    <text evidence="5 12">Belongs to the protoporphyrinogen/coproporphyrinogen oxidase family. Coproporphyrinogen III oxidase subfamily.</text>
</comment>
<dbReference type="EMBL" id="JBITDC010000020">
    <property type="protein sequence ID" value="MFI5680420.1"/>
    <property type="molecule type" value="Genomic_DNA"/>
</dbReference>
<dbReference type="EC" id="1.3.3.15" evidence="6 12"/>
<comment type="catalytic activity">
    <reaction evidence="1">
        <text>coproporphyrinogen III + 3 O2 = coproporphyrin III + 3 H2O2</text>
        <dbReference type="Rhea" id="RHEA:43436"/>
        <dbReference type="ChEBI" id="CHEBI:15379"/>
        <dbReference type="ChEBI" id="CHEBI:16240"/>
        <dbReference type="ChEBI" id="CHEBI:57309"/>
        <dbReference type="ChEBI" id="CHEBI:131725"/>
        <dbReference type="EC" id="1.3.3.15"/>
    </reaction>
    <physiologicalReaction direction="left-to-right" evidence="1">
        <dbReference type="Rhea" id="RHEA:43437"/>
    </physiologicalReaction>
</comment>
<evidence type="ECO:0000256" key="9">
    <source>
        <dbReference type="ARBA" id="ARBA00022827"/>
    </source>
</evidence>
<comment type="subcellular location">
    <subcellularLocation>
        <location evidence="12">Cytoplasm</location>
    </subcellularLocation>
</comment>
<keyword evidence="11 12" id="KW-0350">Heme biosynthesis</keyword>
<name>A0ABW7YDD6_STRCE</name>
<dbReference type="Pfam" id="PF01593">
    <property type="entry name" value="Amino_oxidase"/>
    <property type="match status" value="1"/>
</dbReference>
<dbReference type="Gene3D" id="3.90.660.20">
    <property type="entry name" value="Protoporphyrinogen oxidase, mitochondrial, domain 2"/>
    <property type="match status" value="1"/>
</dbReference>
<dbReference type="Gene3D" id="1.10.3110.10">
    <property type="entry name" value="protoporphyrinogen ix oxidase, domain 3"/>
    <property type="match status" value="1"/>
</dbReference>
<evidence type="ECO:0000313" key="15">
    <source>
        <dbReference type="Proteomes" id="UP001612415"/>
    </source>
</evidence>
<organism evidence="14 15">
    <name type="scientific">Streptomyces cellulosae</name>
    <dbReference type="NCBI Taxonomy" id="1968"/>
    <lineage>
        <taxon>Bacteria</taxon>
        <taxon>Bacillati</taxon>
        <taxon>Actinomycetota</taxon>
        <taxon>Actinomycetes</taxon>
        <taxon>Kitasatosporales</taxon>
        <taxon>Streptomycetaceae</taxon>
        <taxon>Streptomyces</taxon>
    </lineage>
</organism>
<keyword evidence="15" id="KW-1185">Reference proteome</keyword>
<accession>A0ABW7YDD6</accession>
<evidence type="ECO:0000256" key="1">
    <source>
        <dbReference type="ARBA" id="ARBA00001755"/>
    </source>
</evidence>
<evidence type="ECO:0000256" key="11">
    <source>
        <dbReference type="ARBA" id="ARBA00023133"/>
    </source>
</evidence>
<gene>
    <name evidence="14" type="primary">hemG</name>
    <name evidence="14" type="ORF">ACIA8P_38440</name>
</gene>
<dbReference type="RefSeq" id="WP_398660867.1">
    <property type="nucleotide sequence ID" value="NZ_JBITDC010000020.1"/>
</dbReference>
<comment type="cofactor">
    <cofactor evidence="2 12">
        <name>FAD</name>
        <dbReference type="ChEBI" id="CHEBI:57692"/>
    </cofactor>
</comment>
<evidence type="ECO:0000256" key="7">
    <source>
        <dbReference type="ARBA" id="ARBA00019046"/>
    </source>
</evidence>
<evidence type="ECO:0000259" key="13">
    <source>
        <dbReference type="Pfam" id="PF01593"/>
    </source>
</evidence>